<evidence type="ECO:0000256" key="2">
    <source>
        <dbReference type="PROSITE-ProRule" id="PRU00708"/>
    </source>
</evidence>
<dbReference type="Proteomes" id="UP001152797">
    <property type="component" value="Unassembled WGS sequence"/>
</dbReference>
<keyword evidence="4" id="KW-0418">Kinase</keyword>
<dbReference type="EMBL" id="CAMXCT010003569">
    <property type="protein sequence ID" value="CAI4005167.1"/>
    <property type="molecule type" value="Genomic_DNA"/>
</dbReference>
<reference evidence="4 5" key="2">
    <citation type="submission" date="2024-05" db="EMBL/GenBank/DDBJ databases">
        <authorList>
            <person name="Chen Y."/>
            <person name="Shah S."/>
            <person name="Dougan E. K."/>
            <person name="Thang M."/>
            <person name="Chan C."/>
        </authorList>
    </citation>
    <scope>NUCLEOTIDE SEQUENCE [LARGE SCALE GENOMIC DNA]</scope>
</reference>
<evidence type="ECO:0000313" key="5">
    <source>
        <dbReference type="Proteomes" id="UP001152797"/>
    </source>
</evidence>
<evidence type="ECO:0000313" key="3">
    <source>
        <dbReference type="EMBL" id="CAI4005167.1"/>
    </source>
</evidence>
<dbReference type="EMBL" id="CAMXCT030003569">
    <property type="protein sequence ID" value="CAL4792479.1"/>
    <property type="molecule type" value="Genomic_DNA"/>
</dbReference>
<dbReference type="PANTHER" id="PTHR47447:SF17">
    <property type="entry name" value="OS12G0638900 PROTEIN"/>
    <property type="match status" value="1"/>
</dbReference>
<dbReference type="GO" id="GO:0016301">
    <property type="term" value="F:kinase activity"/>
    <property type="evidence" value="ECO:0007669"/>
    <property type="project" value="UniProtKB-KW"/>
</dbReference>
<dbReference type="Gene3D" id="1.25.40.10">
    <property type="entry name" value="Tetratricopeptide repeat domain"/>
    <property type="match status" value="2"/>
</dbReference>
<dbReference type="NCBIfam" id="TIGR00756">
    <property type="entry name" value="PPR"/>
    <property type="match status" value="1"/>
</dbReference>
<keyword evidence="5" id="KW-1185">Reference proteome</keyword>
<evidence type="ECO:0000313" key="4">
    <source>
        <dbReference type="EMBL" id="CAL4792479.1"/>
    </source>
</evidence>
<dbReference type="InterPro" id="IPR011990">
    <property type="entry name" value="TPR-like_helical_dom_sf"/>
</dbReference>
<comment type="caution">
    <text evidence="3">The sequence shown here is derived from an EMBL/GenBank/DDBJ whole genome shotgun (WGS) entry which is preliminary data.</text>
</comment>
<accession>A0A9P1D8N4</accession>
<sequence length="896" mass="99907">MAGGDILVADSETVLVGVSQRTNEKGADKLAKFLFEETPVQRVVKVFIPKQRAFMHLDTLFTFLDRATVGPVGPYFWSKPEIYAEVARRANLLNEKMGSDQRQNVEAPRIEVARGVALSRWLPIFEGQGIVNPQEIEDKTSHQKIQHFGYSGYMNHVPTFRRVIQRRNIVLCEVRRGNVLDFNASAVPLNKQITANSKTHNWGKSIELLDEALQHGHAVNVVSFGAALAACDRGSFWQHALRLFRCLASPMVSPFATPNNITWNATISACSRAKQWERACGLLAQMTEAQSKPDTITINSTMRSLGGTGSGSSRWQLAVKLCSQLWQNRLLPNLTTWSTVTNLCAQGNAWHVSLFFLQQALAPLAQNGQVRQDQSSDWSSSDPSNSLDAASITSVLIACARSRRWQRSMQLFSEVFSTGRGGYGVKPDLACFNAAMSACERGGHWSGALHLMHQMQNTYFLQPDLTSVNTLLSASEKGAKWQMSLNIFSLHLPSVVSGLAAKPSSEDLTVTYTALLSAFTRGAVWPVALSVLDDMQKKQLQPGPLHFGSVLDAMPSKPGSRPKATGRYLENEMKVEDQPRADVTSRIINLLNLSVFDALHRRQSMDQNVPREHCQEITKYIVAGVETLLRKVRSEEVAETLNLFREVVYQPVLLCLLLLSKAETQEDRTLALNNVRLEEQFGLGSFFTAEALRDLGFSGSDLTWQKNAELAALHALRERLWLRSLENNSKNMLVPWTKTTRMSANSLQRPEKALAQQLAVWLAYDLVVPKMGRGDSHDGRGQDRHFTMEGRPGFASNQKHLPTDEVPLLSIFVEHDRGNHAERWALLSVIADLLAEGLQPCDFHLVQGTVQLYAVHTPCISCLAAFCQFQSAFPQVSLEVAFKDWFASRETMHQLQ</sequence>
<dbReference type="Pfam" id="PF01535">
    <property type="entry name" value="PPR"/>
    <property type="match status" value="2"/>
</dbReference>
<feature type="repeat" description="PPR" evidence="2">
    <location>
        <begin position="508"/>
        <end position="542"/>
    </location>
</feature>
<protein>
    <submittedName>
        <fullName evidence="4">Mitogen-activated protein kinase 2</fullName>
    </submittedName>
</protein>
<feature type="repeat" description="PPR" evidence="2">
    <location>
        <begin position="259"/>
        <end position="293"/>
    </location>
</feature>
<dbReference type="OrthoDB" id="185373at2759"/>
<name>A0A9P1D8N4_9DINO</name>
<dbReference type="AlphaFoldDB" id="A0A9P1D8N4"/>
<keyword evidence="1" id="KW-0677">Repeat</keyword>
<reference evidence="3" key="1">
    <citation type="submission" date="2022-10" db="EMBL/GenBank/DDBJ databases">
        <authorList>
            <person name="Chen Y."/>
            <person name="Dougan E. K."/>
            <person name="Chan C."/>
            <person name="Rhodes N."/>
            <person name="Thang M."/>
        </authorList>
    </citation>
    <scope>NUCLEOTIDE SEQUENCE</scope>
</reference>
<dbReference type="EMBL" id="CAMXCT020003569">
    <property type="protein sequence ID" value="CAL1158542.1"/>
    <property type="molecule type" value="Genomic_DNA"/>
</dbReference>
<dbReference type="PANTHER" id="PTHR47447">
    <property type="entry name" value="OS03G0856100 PROTEIN"/>
    <property type="match status" value="1"/>
</dbReference>
<keyword evidence="4" id="KW-0808">Transferase</keyword>
<dbReference type="Pfam" id="PF13041">
    <property type="entry name" value="PPR_2"/>
    <property type="match status" value="1"/>
</dbReference>
<evidence type="ECO:0000256" key="1">
    <source>
        <dbReference type="ARBA" id="ARBA00022737"/>
    </source>
</evidence>
<dbReference type="InterPro" id="IPR002885">
    <property type="entry name" value="PPR_rpt"/>
</dbReference>
<dbReference type="PROSITE" id="PS51375">
    <property type="entry name" value="PPR"/>
    <property type="match status" value="2"/>
</dbReference>
<dbReference type="Pfam" id="PF02274">
    <property type="entry name" value="ADI"/>
    <property type="match status" value="1"/>
</dbReference>
<gene>
    <name evidence="3" type="ORF">C1SCF055_LOCUS30915</name>
</gene>
<dbReference type="Gene3D" id="3.75.10.10">
    <property type="entry name" value="L-arginine/glycine Amidinotransferase, Chain A"/>
    <property type="match status" value="1"/>
</dbReference>
<dbReference type="SUPFAM" id="SSF55909">
    <property type="entry name" value="Pentein"/>
    <property type="match status" value="1"/>
</dbReference>
<proteinExistence type="predicted"/>
<organism evidence="3">
    <name type="scientific">Cladocopium goreaui</name>
    <dbReference type="NCBI Taxonomy" id="2562237"/>
    <lineage>
        <taxon>Eukaryota</taxon>
        <taxon>Sar</taxon>
        <taxon>Alveolata</taxon>
        <taxon>Dinophyceae</taxon>
        <taxon>Suessiales</taxon>
        <taxon>Symbiodiniaceae</taxon>
        <taxon>Cladocopium</taxon>
    </lineage>
</organism>